<sequence>MNDWNQWKIKYKKQIEHVAGYEEAFVDTVLANIPEVVPDDVIPQYHFSDDNGKNRYIDFMIINKAKGYYLPIELDGTYKDTDHQRWKDFLNRQNSLITKFGIVLRFSNRQMLFDSVSIVEKISHTLYIQSTKKVTEESKSFERQQLKEWFENKIQEFEDSKHGQRLIESEINQLKVLVEEIRSPKQLENKGASTYKKPYKVFSSFWLGVSVILSSIIVLGFFTWSNTFQNDSNPKSLSMSNDTPKADANFDGHQLINQQAYINNEFTADLRQQGRIEVTQVRGLIGTTQVVCGVISEIRPFSRGTYLYFSDNRSGAIFRGVVWDGDKDSVLRNGEHFQHYLNKRACVKGEITEFNQQPQIVVKNEKQLDIY</sequence>
<evidence type="ECO:0000313" key="2">
    <source>
        <dbReference type="EMBL" id="XAG26040.1"/>
    </source>
</evidence>
<evidence type="ECO:0008006" key="3">
    <source>
        <dbReference type="Google" id="ProtNLM"/>
    </source>
</evidence>
<keyword evidence="1" id="KW-1133">Transmembrane helix</keyword>
<dbReference type="EMBL" id="CP095341">
    <property type="protein sequence ID" value="XAG26040.1"/>
    <property type="molecule type" value="Genomic_DNA"/>
</dbReference>
<protein>
    <recommendedName>
        <fullName evidence="3">DUF559 domain-containing protein</fullName>
    </recommendedName>
</protein>
<keyword evidence="1" id="KW-0472">Membrane</keyword>
<gene>
    <name evidence="2" type="ORF">MRM62_15685</name>
</gene>
<keyword evidence="1" id="KW-0812">Transmembrane</keyword>
<dbReference type="AlphaFoldDB" id="A0AAU6T198"/>
<name>A0AAU6T198_UNCXX</name>
<reference evidence="2" key="1">
    <citation type="submission" date="2022-03" db="EMBL/GenBank/DDBJ databases">
        <title>Sea Food Isolates.</title>
        <authorList>
            <person name="Li c."/>
        </authorList>
    </citation>
    <scope>NUCLEOTIDE SEQUENCE</scope>
    <source>
        <strain evidence="2">19CA03SA04</strain>
    </source>
</reference>
<feature type="transmembrane region" description="Helical" evidence="1">
    <location>
        <begin position="205"/>
        <end position="224"/>
    </location>
</feature>
<evidence type="ECO:0000256" key="1">
    <source>
        <dbReference type="SAM" id="Phobius"/>
    </source>
</evidence>
<accession>A0AAU6T198</accession>
<proteinExistence type="predicted"/>
<organism evidence="2">
    <name type="scientific">bacterium 19CA03SA04</name>
    <dbReference type="NCBI Taxonomy" id="2920698"/>
    <lineage>
        <taxon>Bacteria</taxon>
    </lineage>
</organism>